<dbReference type="PANTHER" id="PTHR33087:SF31">
    <property type="entry name" value="OS06G0482850 PROTEIN"/>
    <property type="match status" value="1"/>
</dbReference>
<feature type="compositionally biased region" description="Low complexity" evidence="1">
    <location>
        <begin position="269"/>
        <end position="282"/>
    </location>
</feature>
<dbReference type="EMBL" id="RWGY01000029">
    <property type="protein sequence ID" value="TVU17766.1"/>
    <property type="molecule type" value="Genomic_DNA"/>
</dbReference>
<dbReference type="InterPro" id="IPR053253">
    <property type="entry name" value="Sex_diff_modulator"/>
</dbReference>
<evidence type="ECO:0000313" key="3">
    <source>
        <dbReference type="Proteomes" id="UP000324897"/>
    </source>
</evidence>
<name>A0A5J9U2B7_9POAL</name>
<feature type="region of interest" description="Disordered" evidence="1">
    <location>
        <begin position="16"/>
        <end position="37"/>
    </location>
</feature>
<sequence>MDDGVRRLGEREAMDALGKSGPSVTGVEGQSVGAGEQEQEKNVAEVCYVPVTAAMVEAERELEQVLLGKIAEGTWFVVPDDVSRAISIQFGISPTQIKVCRFNANDFLVKLASVELANKVASKGVVSSRCFKIAVKKWTRFEESDVSPLKWKVEIKVDGIPAHGWQKNNVRLLVSRYCWIQKIDMAKFLDGDMSSVRVTAWTADMSKIPSMCYLGISEPQNGGRVRVVEDVISAGFVKLVRQHPIKLTVREIQYPRCIGREGDGGDGPGSDSDSAPSGAYDYNFPSEHGSLEAEYDHDSDREPAAWK</sequence>
<comment type="caution">
    <text evidence="2">The sequence shown here is derived from an EMBL/GenBank/DDBJ whole genome shotgun (WGS) entry which is preliminary data.</text>
</comment>
<reference evidence="2 3" key="1">
    <citation type="journal article" date="2019" name="Sci. Rep.">
        <title>A high-quality genome of Eragrostis curvula grass provides insights into Poaceae evolution and supports new strategies to enhance forage quality.</title>
        <authorList>
            <person name="Carballo J."/>
            <person name="Santos B.A.C.M."/>
            <person name="Zappacosta D."/>
            <person name="Garbus I."/>
            <person name="Selva J.P."/>
            <person name="Gallo C.A."/>
            <person name="Diaz A."/>
            <person name="Albertini E."/>
            <person name="Caccamo M."/>
            <person name="Echenique V."/>
        </authorList>
    </citation>
    <scope>NUCLEOTIDE SEQUENCE [LARGE SCALE GENOMIC DNA]</scope>
    <source>
        <strain evidence="3">cv. Victoria</strain>
        <tissue evidence="2">Leaf</tissue>
    </source>
</reference>
<evidence type="ECO:0000313" key="2">
    <source>
        <dbReference type="EMBL" id="TVU17766.1"/>
    </source>
</evidence>
<organism evidence="2 3">
    <name type="scientific">Eragrostis curvula</name>
    <name type="common">weeping love grass</name>
    <dbReference type="NCBI Taxonomy" id="38414"/>
    <lineage>
        <taxon>Eukaryota</taxon>
        <taxon>Viridiplantae</taxon>
        <taxon>Streptophyta</taxon>
        <taxon>Embryophyta</taxon>
        <taxon>Tracheophyta</taxon>
        <taxon>Spermatophyta</taxon>
        <taxon>Magnoliopsida</taxon>
        <taxon>Liliopsida</taxon>
        <taxon>Poales</taxon>
        <taxon>Poaceae</taxon>
        <taxon>PACMAD clade</taxon>
        <taxon>Chloridoideae</taxon>
        <taxon>Eragrostideae</taxon>
        <taxon>Eragrostidinae</taxon>
        <taxon>Eragrostis</taxon>
    </lineage>
</organism>
<accession>A0A5J9U2B7</accession>
<dbReference type="Proteomes" id="UP000324897">
    <property type="component" value="Chromosome 7"/>
</dbReference>
<gene>
    <name evidence="2" type="ORF">EJB05_33822</name>
</gene>
<keyword evidence="3" id="KW-1185">Reference proteome</keyword>
<dbReference type="Gramene" id="TVU17766">
    <property type="protein sequence ID" value="TVU17766"/>
    <property type="gene ID" value="EJB05_33822"/>
</dbReference>
<feature type="compositionally biased region" description="Basic and acidic residues" evidence="1">
    <location>
        <begin position="289"/>
        <end position="307"/>
    </location>
</feature>
<dbReference type="AlphaFoldDB" id="A0A5J9U2B7"/>
<feature type="region of interest" description="Disordered" evidence="1">
    <location>
        <begin position="258"/>
        <end position="307"/>
    </location>
</feature>
<proteinExistence type="predicted"/>
<feature type="non-terminal residue" evidence="2">
    <location>
        <position position="1"/>
    </location>
</feature>
<dbReference type="PANTHER" id="PTHR33087">
    <property type="entry name" value="OS07G0539200 PROTEIN"/>
    <property type="match status" value="1"/>
</dbReference>
<evidence type="ECO:0000256" key="1">
    <source>
        <dbReference type="SAM" id="MobiDB-lite"/>
    </source>
</evidence>
<protein>
    <submittedName>
        <fullName evidence="2">Uncharacterized protein</fullName>
    </submittedName>
</protein>